<organism evidence="4 5">
    <name type="scientific">Dentiscutata erythropus</name>
    <dbReference type="NCBI Taxonomy" id="1348616"/>
    <lineage>
        <taxon>Eukaryota</taxon>
        <taxon>Fungi</taxon>
        <taxon>Fungi incertae sedis</taxon>
        <taxon>Mucoromycota</taxon>
        <taxon>Glomeromycotina</taxon>
        <taxon>Glomeromycetes</taxon>
        <taxon>Diversisporales</taxon>
        <taxon>Gigasporaceae</taxon>
        <taxon>Dentiscutata</taxon>
    </lineage>
</organism>
<feature type="compositionally biased region" description="Gly residues" evidence="2">
    <location>
        <begin position="115"/>
        <end position="135"/>
    </location>
</feature>
<dbReference type="OrthoDB" id="439808at2759"/>
<dbReference type="AlphaFoldDB" id="A0A9N9IAT3"/>
<feature type="compositionally biased region" description="Basic and acidic residues" evidence="2">
    <location>
        <begin position="138"/>
        <end position="151"/>
    </location>
</feature>
<protein>
    <submittedName>
        <fullName evidence="4">11554_t:CDS:1</fullName>
    </submittedName>
</protein>
<dbReference type="SUPFAM" id="SSF54928">
    <property type="entry name" value="RNA-binding domain, RBD"/>
    <property type="match status" value="1"/>
</dbReference>
<dbReference type="GO" id="GO:0003723">
    <property type="term" value="F:RNA binding"/>
    <property type="evidence" value="ECO:0007669"/>
    <property type="project" value="UniProtKB-UniRule"/>
</dbReference>
<evidence type="ECO:0000256" key="1">
    <source>
        <dbReference type="PROSITE-ProRule" id="PRU00176"/>
    </source>
</evidence>
<feature type="region of interest" description="Disordered" evidence="2">
    <location>
        <begin position="112"/>
        <end position="151"/>
    </location>
</feature>
<dbReference type="Gene3D" id="3.30.70.330">
    <property type="match status" value="1"/>
</dbReference>
<dbReference type="InterPro" id="IPR050441">
    <property type="entry name" value="RBM"/>
</dbReference>
<evidence type="ECO:0000313" key="4">
    <source>
        <dbReference type="EMBL" id="CAG8728203.1"/>
    </source>
</evidence>
<name>A0A9N9IAT3_9GLOM</name>
<evidence type="ECO:0000256" key="2">
    <source>
        <dbReference type="SAM" id="MobiDB-lite"/>
    </source>
</evidence>
<feature type="domain" description="RRM" evidence="3">
    <location>
        <begin position="37"/>
        <end position="114"/>
    </location>
</feature>
<dbReference type="InterPro" id="IPR000504">
    <property type="entry name" value="RRM_dom"/>
</dbReference>
<dbReference type="Pfam" id="PF00076">
    <property type="entry name" value="RRM_1"/>
    <property type="match status" value="1"/>
</dbReference>
<dbReference type="EMBL" id="CAJVPY010011589">
    <property type="protein sequence ID" value="CAG8728203.1"/>
    <property type="molecule type" value="Genomic_DNA"/>
</dbReference>
<gene>
    <name evidence="4" type="ORF">DERYTH_LOCUS14889</name>
</gene>
<keyword evidence="1" id="KW-0694">RNA-binding</keyword>
<dbReference type="InterPro" id="IPR035979">
    <property type="entry name" value="RBD_domain_sf"/>
</dbReference>
<dbReference type="InterPro" id="IPR003954">
    <property type="entry name" value="RRM_euk-type"/>
</dbReference>
<dbReference type="SMART" id="SM00360">
    <property type="entry name" value="RRM"/>
    <property type="match status" value="1"/>
</dbReference>
<reference evidence="4" key="1">
    <citation type="submission" date="2021-06" db="EMBL/GenBank/DDBJ databases">
        <authorList>
            <person name="Kallberg Y."/>
            <person name="Tangrot J."/>
            <person name="Rosling A."/>
        </authorList>
    </citation>
    <scope>NUCLEOTIDE SEQUENCE</scope>
    <source>
        <strain evidence="4">MA453B</strain>
    </source>
</reference>
<sequence length="151" mass="16586">MFKTITGAIFKSSLAVFPTRTSLLALSNISQRGYACKTIYLSNVPYTSNEQGLEELGSRYGKVESVRLPRDYEGRSRGYGFIEFSQEEEAARAMEELNGFQFEGRELRVAEARGGSNGPRGGGGFGGSSRGGFGGRFVDNDRFDRFDRGGH</sequence>
<evidence type="ECO:0000259" key="3">
    <source>
        <dbReference type="PROSITE" id="PS50102"/>
    </source>
</evidence>
<dbReference type="PANTHER" id="PTHR48034">
    <property type="entry name" value="TRANSFORMER-2 SEX-DETERMINING PROTEIN-RELATED"/>
    <property type="match status" value="1"/>
</dbReference>
<dbReference type="SMART" id="SM00361">
    <property type="entry name" value="RRM_1"/>
    <property type="match status" value="1"/>
</dbReference>
<proteinExistence type="predicted"/>
<dbReference type="Proteomes" id="UP000789405">
    <property type="component" value="Unassembled WGS sequence"/>
</dbReference>
<dbReference type="PROSITE" id="PS50102">
    <property type="entry name" value="RRM"/>
    <property type="match status" value="1"/>
</dbReference>
<evidence type="ECO:0000313" key="5">
    <source>
        <dbReference type="Proteomes" id="UP000789405"/>
    </source>
</evidence>
<comment type="caution">
    <text evidence="4">The sequence shown here is derived from an EMBL/GenBank/DDBJ whole genome shotgun (WGS) entry which is preliminary data.</text>
</comment>
<keyword evidence="5" id="KW-1185">Reference proteome</keyword>
<accession>A0A9N9IAT3</accession>
<dbReference type="InterPro" id="IPR012677">
    <property type="entry name" value="Nucleotide-bd_a/b_plait_sf"/>
</dbReference>